<evidence type="ECO:0000313" key="2">
    <source>
        <dbReference type="EMBL" id="KAK9731840.1"/>
    </source>
</evidence>
<feature type="compositionally biased region" description="Basic and acidic residues" evidence="1">
    <location>
        <begin position="10"/>
        <end position="19"/>
    </location>
</feature>
<dbReference type="Proteomes" id="UP001458880">
    <property type="component" value="Unassembled WGS sequence"/>
</dbReference>
<comment type="caution">
    <text evidence="2">The sequence shown here is derived from an EMBL/GenBank/DDBJ whole genome shotgun (WGS) entry which is preliminary data.</text>
</comment>
<evidence type="ECO:0000313" key="3">
    <source>
        <dbReference type="Proteomes" id="UP001458880"/>
    </source>
</evidence>
<proteinExistence type="predicted"/>
<feature type="region of interest" description="Disordered" evidence="1">
    <location>
        <begin position="1"/>
        <end position="34"/>
    </location>
</feature>
<gene>
    <name evidence="2" type="ORF">QE152_g13327</name>
</gene>
<organism evidence="2 3">
    <name type="scientific">Popillia japonica</name>
    <name type="common">Japanese beetle</name>
    <dbReference type="NCBI Taxonomy" id="7064"/>
    <lineage>
        <taxon>Eukaryota</taxon>
        <taxon>Metazoa</taxon>
        <taxon>Ecdysozoa</taxon>
        <taxon>Arthropoda</taxon>
        <taxon>Hexapoda</taxon>
        <taxon>Insecta</taxon>
        <taxon>Pterygota</taxon>
        <taxon>Neoptera</taxon>
        <taxon>Endopterygota</taxon>
        <taxon>Coleoptera</taxon>
        <taxon>Polyphaga</taxon>
        <taxon>Scarabaeiformia</taxon>
        <taxon>Scarabaeidae</taxon>
        <taxon>Rutelinae</taxon>
        <taxon>Popillia</taxon>
    </lineage>
</organism>
<name>A0AAW1LDQ6_POPJA</name>
<dbReference type="EMBL" id="JASPKY010000126">
    <property type="protein sequence ID" value="KAK9731840.1"/>
    <property type="molecule type" value="Genomic_DNA"/>
</dbReference>
<accession>A0AAW1LDQ6</accession>
<dbReference type="AlphaFoldDB" id="A0AAW1LDQ6"/>
<reference evidence="2 3" key="1">
    <citation type="journal article" date="2024" name="BMC Genomics">
        <title>De novo assembly and annotation of Popillia japonica's genome with initial clues to its potential as an invasive pest.</title>
        <authorList>
            <person name="Cucini C."/>
            <person name="Boschi S."/>
            <person name="Funari R."/>
            <person name="Cardaioli E."/>
            <person name="Iannotti N."/>
            <person name="Marturano G."/>
            <person name="Paoli F."/>
            <person name="Bruttini M."/>
            <person name="Carapelli A."/>
            <person name="Frati F."/>
            <person name="Nardi F."/>
        </authorList>
    </citation>
    <scope>NUCLEOTIDE SEQUENCE [LARGE SCALE GENOMIC DNA]</scope>
    <source>
        <strain evidence="2">DMR45628</strain>
    </source>
</reference>
<evidence type="ECO:0000256" key="1">
    <source>
        <dbReference type="SAM" id="MobiDB-lite"/>
    </source>
</evidence>
<protein>
    <submittedName>
        <fullName evidence="2">Uncharacterized protein</fullName>
    </submittedName>
</protein>
<keyword evidence="3" id="KW-1185">Reference proteome</keyword>
<sequence length="105" mass="11118">MATSGRGRPKKAEHPKLKESGNGQAGMEGYGEKSPWPTGPVVLLNIKCNGQAGMEGYGEKSPWPTGPVVLLNIKYIGSSCNSATSNVFGLSGLFSGFFLLLKQEE</sequence>